<dbReference type="AlphaFoldDB" id="A0A128A514"/>
<dbReference type="SUPFAM" id="SSF56741">
    <property type="entry name" value="Eukaryotic DNA topoisomerase I, N-terminal DNA-binding fragment"/>
    <property type="match status" value="1"/>
</dbReference>
<dbReference type="InterPro" id="IPR025834">
    <property type="entry name" value="TopoI_C_dom"/>
</dbReference>
<dbReference type="EC" id="5.6.2.1" evidence="3"/>
<dbReference type="InterPro" id="IPR011010">
    <property type="entry name" value="DNA_brk_join_enz"/>
</dbReference>
<dbReference type="GO" id="GO:0006265">
    <property type="term" value="P:DNA topological change"/>
    <property type="evidence" value="ECO:0007669"/>
    <property type="project" value="InterPro"/>
</dbReference>
<comment type="catalytic activity">
    <reaction evidence="1">
        <text>ATP-independent breakage of single-stranded DNA, followed by passage and rejoining.</text>
        <dbReference type="EC" id="5.6.2.1"/>
    </reaction>
</comment>
<evidence type="ECO:0000256" key="7">
    <source>
        <dbReference type="ARBA" id="ARBA00023235"/>
    </source>
</evidence>
<evidence type="ECO:0000256" key="2">
    <source>
        <dbReference type="ARBA" id="ARBA00006645"/>
    </source>
</evidence>
<dbReference type="Gene3D" id="2.170.11.10">
    <property type="entry name" value="DNA Topoisomerase I, domain 2"/>
    <property type="match status" value="1"/>
</dbReference>
<evidence type="ECO:0000256" key="6">
    <source>
        <dbReference type="ARBA" id="ARBA00023125"/>
    </source>
</evidence>
<evidence type="ECO:0000256" key="3">
    <source>
        <dbReference type="ARBA" id="ARBA00012891"/>
    </source>
</evidence>
<dbReference type="Gene3D" id="1.10.10.41">
    <property type="entry name" value="Yeast DNA topoisomerase - domain 1"/>
    <property type="match status" value="1"/>
</dbReference>
<dbReference type="GO" id="GO:0003677">
    <property type="term" value="F:DNA binding"/>
    <property type="evidence" value="ECO:0007669"/>
    <property type="project" value="UniProtKB-KW"/>
</dbReference>
<keyword evidence="7" id="KW-0413">Isomerase</keyword>
<organism evidence="11 12">
    <name type="scientific">Nitrosotalea devaniterrae</name>
    <dbReference type="NCBI Taxonomy" id="1078905"/>
    <lineage>
        <taxon>Archaea</taxon>
        <taxon>Nitrososphaerota</taxon>
        <taxon>Nitrososphaeria</taxon>
        <taxon>Nitrosotaleales</taxon>
        <taxon>Nitrosotaleaceae</taxon>
        <taxon>Nitrosotalea</taxon>
    </lineage>
</organism>
<dbReference type="EMBL" id="LN890280">
    <property type="protein sequence ID" value="CUR52412.1"/>
    <property type="molecule type" value="Genomic_DNA"/>
</dbReference>
<dbReference type="PROSITE" id="PS52038">
    <property type="entry name" value="TOPO_IB_2"/>
    <property type="match status" value="1"/>
</dbReference>
<feature type="coiled-coil region" evidence="9">
    <location>
        <begin position="386"/>
        <end position="464"/>
    </location>
</feature>
<dbReference type="InterPro" id="IPR013030">
    <property type="entry name" value="DNA_topo_DNA_db_N_dom2"/>
</dbReference>
<dbReference type="InterPro" id="IPR051062">
    <property type="entry name" value="Topoisomerase_IB"/>
</dbReference>
<dbReference type="KEGG" id="ndv:NDEV_1650"/>
<evidence type="ECO:0000259" key="10">
    <source>
        <dbReference type="SMART" id="SM00435"/>
    </source>
</evidence>
<dbReference type="InterPro" id="IPR014711">
    <property type="entry name" value="TopoI_cat_a-hlx-sub_euk"/>
</dbReference>
<dbReference type="InterPro" id="IPR013499">
    <property type="entry name" value="TopoI_euk"/>
</dbReference>
<dbReference type="PANTHER" id="PTHR10290:SF3">
    <property type="entry name" value="DNA TOPOISOMERASE 1"/>
    <property type="match status" value="1"/>
</dbReference>
<protein>
    <recommendedName>
        <fullName evidence="4">DNA topoisomerase 1</fullName>
        <ecNumber evidence="3">5.6.2.1</ecNumber>
    </recommendedName>
    <alternativeName>
        <fullName evidence="8">DNA topoisomerase I</fullName>
    </alternativeName>
</protein>
<feature type="domain" description="DNA topoisomerase I eukaryotic-type" evidence="10">
    <location>
        <begin position="146"/>
        <end position="490"/>
    </location>
</feature>
<dbReference type="Pfam" id="PF14370">
    <property type="entry name" value="Topo_C_assoc"/>
    <property type="match status" value="1"/>
</dbReference>
<dbReference type="PANTHER" id="PTHR10290">
    <property type="entry name" value="DNA TOPOISOMERASE I"/>
    <property type="match status" value="1"/>
</dbReference>
<comment type="similarity">
    <text evidence="2">Belongs to the type IB topoisomerase family.</text>
</comment>
<dbReference type="Gene3D" id="1.10.132.10">
    <property type="match status" value="1"/>
</dbReference>
<proteinExistence type="inferred from homology"/>
<evidence type="ECO:0000313" key="12">
    <source>
        <dbReference type="Proteomes" id="UP000196239"/>
    </source>
</evidence>
<dbReference type="PRINTS" id="PR00416">
    <property type="entry name" value="EUTPISMRASEI"/>
</dbReference>
<dbReference type="Pfam" id="PF02919">
    <property type="entry name" value="Topoisom_I_N"/>
    <property type="match status" value="1"/>
</dbReference>
<evidence type="ECO:0000256" key="5">
    <source>
        <dbReference type="ARBA" id="ARBA00023029"/>
    </source>
</evidence>
<dbReference type="InterPro" id="IPR014727">
    <property type="entry name" value="TopoI_cat_a/b-sub_euk"/>
</dbReference>
<dbReference type="SUPFAM" id="SSF56349">
    <property type="entry name" value="DNA breaking-rejoining enzymes"/>
    <property type="match status" value="1"/>
</dbReference>
<dbReference type="SMART" id="SM00435">
    <property type="entry name" value="TOPEUc"/>
    <property type="match status" value="1"/>
</dbReference>
<gene>
    <name evidence="11" type="ORF">NDEV_1650</name>
</gene>
<dbReference type="Proteomes" id="UP000196239">
    <property type="component" value="Chromosome 1"/>
</dbReference>
<dbReference type="Gene3D" id="3.90.15.10">
    <property type="entry name" value="Topoisomerase I, Chain A, domain 3"/>
    <property type="match status" value="1"/>
</dbReference>
<dbReference type="InterPro" id="IPR013034">
    <property type="entry name" value="DNA_topo_DNA_db_N_dom1"/>
</dbReference>
<dbReference type="InterPro" id="IPR008336">
    <property type="entry name" value="TopoI_DNA-bd_euk"/>
</dbReference>
<keyword evidence="6" id="KW-0238">DNA-binding</keyword>
<reference evidence="12" key="1">
    <citation type="submission" date="2015-10" db="EMBL/GenBank/DDBJ databases">
        <authorList>
            <person name="Lehtovirta-Morley L.E."/>
            <person name="Vieille C."/>
        </authorList>
    </citation>
    <scope>NUCLEOTIDE SEQUENCE [LARGE SCALE GENOMIC DNA]</scope>
</reference>
<evidence type="ECO:0000256" key="1">
    <source>
        <dbReference type="ARBA" id="ARBA00000213"/>
    </source>
</evidence>
<keyword evidence="12" id="KW-1185">Reference proteome</keyword>
<evidence type="ECO:0000313" key="11">
    <source>
        <dbReference type="EMBL" id="CUR52412.1"/>
    </source>
</evidence>
<evidence type="ECO:0000256" key="4">
    <source>
        <dbReference type="ARBA" id="ARBA00019632"/>
    </source>
</evidence>
<keyword evidence="9" id="KW-0175">Coiled coil</keyword>
<name>A0A128A514_9ARCH</name>
<evidence type="ECO:0000256" key="9">
    <source>
        <dbReference type="SAM" id="Coils"/>
    </source>
</evidence>
<keyword evidence="11" id="KW-0560">Oxidoreductase</keyword>
<evidence type="ECO:0000256" key="8">
    <source>
        <dbReference type="ARBA" id="ARBA00033297"/>
    </source>
</evidence>
<keyword evidence="5" id="KW-0799">Topoisomerase</keyword>
<accession>A0A128A514</accession>
<sequence>MKWKTLQHNGIAFLPPYESKGITVKIKGEKVPLSIDAEEMAYQWAKKKDTPYVKDQVFQKNFLSYFVKVLPAKFKNISLADIDFSDAFKVVDMEKDSKLTMTKEEKKKIASTRKEIKEKMKSIYGKAIIDGKEVDVANWMAEPPGLFIGRGDHPLRGKWKPRVTEKDVTLNLGKDAKVPAGNWGKIIHEPDFMWLASWVDVLTDKRKYVWLSDTSDLKQERDKMKYDKATKLAAEIDKVLGIVIKKMSDKDEKVRSVATVCYLIYKTAMRVGDEKDPDEADTVGATTLRVEHINLKPGIVEFDFLGKDSVRWQKPLPVSEQDKMFYENLKKLTEKKKKDELIFDGITSRHVNEFLGGIVKGLTAKVFRTYLATQVVTNYLKKVDNLKSKSENIKIYHAKLANLEAAVTCNHKRTIPKNFDETLQKKREAIKKLKETKPKTEKQSDKLKQREEKLKLTLELTEKTRDYNLGTSLRNYIDPRVVKAWSDAVGLEWEKLYTSALQKKFQWVSKIDISWKQIVQV</sequence>
<dbReference type="GO" id="GO:0016491">
    <property type="term" value="F:oxidoreductase activity"/>
    <property type="evidence" value="ECO:0007669"/>
    <property type="project" value="UniProtKB-KW"/>
</dbReference>
<dbReference type="GO" id="GO:0005694">
    <property type="term" value="C:chromosome"/>
    <property type="evidence" value="ECO:0007669"/>
    <property type="project" value="InterPro"/>
</dbReference>
<dbReference type="InterPro" id="IPR013500">
    <property type="entry name" value="TopoI_cat_euk"/>
</dbReference>
<dbReference type="GO" id="GO:0003917">
    <property type="term" value="F:DNA topoisomerase type I (single strand cut, ATP-independent) activity"/>
    <property type="evidence" value="ECO:0007669"/>
    <property type="project" value="UniProtKB-EC"/>
</dbReference>
<dbReference type="InterPro" id="IPR001631">
    <property type="entry name" value="TopoI"/>
</dbReference>
<dbReference type="Pfam" id="PF01028">
    <property type="entry name" value="Topoisom_I"/>
    <property type="match status" value="1"/>
</dbReference>
<dbReference type="InterPro" id="IPR036202">
    <property type="entry name" value="TopoI_DNA-bd_euk_N_sf"/>
</dbReference>